<dbReference type="GO" id="GO:0005789">
    <property type="term" value="C:endoplasmic reticulum membrane"/>
    <property type="evidence" value="ECO:0007669"/>
    <property type="project" value="UniProtKB-SubCell"/>
</dbReference>
<evidence type="ECO:0000256" key="10">
    <source>
        <dbReference type="ARBA" id="ARBA00022989"/>
    </source>
</evidence>
<evidence type="ECO:0000256" key="8">
    <source>
        <dbReference type="ARBA" id="ARBA00022692"/>
    </source>
</evidence>
<evidence type="ECO:0000256" key="13">
    <source>
        <dbReference type="ARBA" id="ARBA00048064"/>
    </source>
</evidence>
<dbReference type="RefSeq" id="XP_020062206.1">
    <property type="nucleotide sequence ID" value="XM_020207019.1"/>
</dbReference>
<comment type="pathway">
    <text evidence="2">Protein modification; protein glycosylation.</text>
</comment>
<feature type="transmembrane region" description="Helical" evidence="14">
    <location>
        <begin position="424"/>
        <end position="441"/>
    </location>
</feature>
<feature type="transmembrane region" description="Helical" evidence="14">
    <location>
        <begin position="140"/>
        <end position="161"/>
    </location>
</feature>
<dbReference type="PANTHER" id="PTHR12989">
    <property type="entry name" value="ALPHA-1,2-GLUCOSYLTRANSFERASE ALG10"/>
    <property type="match status" value="1"/>
</dbReference>
<accession>A0A1E4SC39</accession>
<dbReference type="GeneID" id="30981156"/>
<dbReference type="UniPathway" id="UPA00378"/>
<dbReference type="PIRSF" id="PIRSF028810">
    <property type="entry name" value="Alpha1_2_glucosyltferase_Alg10"/>
    <property type="match status" value="1"/>
</dbReference>
<organism evidence="15 16">
    <name type="scientific">Suhomyces tanzawaensis NRRL Y-17324</name>
    <dbReference type="NCBI Taxonomy" id="984487"/>
    <lineage>
        <taxon>Eukaryota</taxon>
        <taxon>Fungi</taxon>
        <taxon>Dikarya</taxon>
        <taxon>Ascomycota</taxon>
        <taxon>Saccharomycotina</taxon>
        <taxon>Pichiomycetes</taxon>
        <taxon>Debaryomycetaceae</taxon>
        <taxon>Suhomyces</taxon>
    </lineage>
</organism>
<evidence type="ECO:0000256" key="7">
    <source>
        <dbReference type="ARBA" id="ARBA00022679"/>
    </source>
</evidence>
<comment type="subcellular location">
    <subcellularLocation>
        <location evidence="1">Endoplasmic reticulum membrane</location>
        <topology evidence="1">Multi-pass membrane protein</topology>
    </subcellularLocation>
</comment>
<dbReference type="GO" id="GO:0106073">
    <property type="term" value="F:dolichyl pyrophosphate Glc2Man9GlcNAc2 alpha-1,2-glucosyltransferase activity"/>
    <property type="evidence" value="ECO:0007669"/>
    <property type="project" value="UniProtKB-UniRule"/>
</dbReference>
<dbReference type="EC" id="2.4.1.256" evidence="4 14"/>
<keyword evidence="16" id="KW-1185">Reference proteome</keyword>
<keyword evidence="9" id="KW-0256">Endoplasmic reticulum</keyword>
<keyword evidence="7 15" id="KW-0808">Transferase</keyword>
<dbReference type="InterPro" id="IPR016900">
    <property type="entry name" value="Alg10"/>
</dbReference>
<evidence type="ECO:0000256" key="14">
    <source>
        <dbReference type="PIRNR" id="PIRNR028810"/>
    </source>
</evidence>
<keyword evidence="6 14" id="KW-0328">Glycosyltransferase</keyword>
<sequence length="457" mass="53353">MPLVTTGFLPARITLEDVAGIFFLIFCAIVHRRVSLVVDQPFIDEIFHLRQCQVYCKGDYFNWDNKITTPPGLYVLGTLYARALQLLGMANACDSYGVLRSLNLVGGLFVLPRALRKFRNIDKGQFWTYNVVSQSLMFPYYFLFYTDIWSTIFIVMSLSWAVSRPSSAVRCGVYGFVSLWFRQTNIVWLAFVMSVLIDRKIETQHNEQLSFGARIVKFIQKMVEEWTQLVPFAINFGLFGVFLVVNGGITFGDKENHEINAHIVQVLYCFTFITFFTWPVWLSKRVITRYISFNFQNYGFNLLLNGLLMALIKHIIDNYTVVHPFLLADNRHYTFYIFKKLISHRYSQFISIPLYHFCTWNIITSLNQSKRLSLSPITIITYLGAICLTIIPSPLFEPRYYIVPLIVYRLFIKPSGTQRPKLEFLWLNGINLVIMAVFFKYEFTWISEPTSVQRIIW</sequence>
<dbReference type="Pfam" id="PF04922">
    <property type="entry name" value="DIE2_ALG10"/>
    <property type="match status" value="1"/>
</dbReference>
<reference evidence="16" key="1">
    <citation type="submission" date="2016-05" db="EMBL/GenBank/DDBJ databases">
        <title>Comparative genomics of biotechnologically important yeasts.</title>
        <authorList>
            <consortium name="DOE Joint Genome Institute"/>
            <person name="Riley R."/>
            <person name="Haridas S."/>
            <person name="Wolfe K.H."/>
            <person name="Lopes M.R."/>
            <person name="Hittinger C.T."/>
            <person name="Goker M."/>
            <person name="Salamov A."/>
            <person name="Wisecaver J."/>
            <person name="Long T.M."/>
            <person name="Aerts A.L."/>
            <person name="Barry K."/>
            <person name="Choi C."/>
            <person name="Clum A."/>
            <person name="Coughlan A.Y."/>
            <person name="Deshpande S."/>
            <person name="Douglass A.P."/>
            <person name="Hanson S.J."/>
            <person name="Klenk H.-P."/>
            <person name="Labutti K."/>
            <person name="Lapidus A."/>
            <person name="Lindquist E."/>
            <person name="Lipzen A."/>
            <person name="Meier-Kolthoff J.P."/>
            <person name="Ohm R.A."/>
            <person name="Otillar R.P."/>
            <person name="Pangilinan J."/>
            <person name="Peng Y."/>
            <person name="Rokas A."/>
            <person name="Rosa C.A."/>
            <person name="Scheuner C."/>
            <person name="Sibirny A.A."/>
            <person name="Slot J.C."/>
            <person name="Stielow J.B."/>
            <person name="Sun H."/>
            <person name="Kurtzman C.P."/>
            <person name="Blackwell M."/>
            <person name="Grigoriev I.V."/>
            <person name="Jeffries T.W."/>
        </authorList>
    </citation>
    <scope>NUCLEOTIDE SEQUENCE [LARGE SCALE GENOMIC DNA]</scope>
    <source>
        <strain evidence="16">NRRL Y-17324</strain>
    </source>
</reference>
<dbReference type="EMBL" id="KV453916">
    <property type="protein sequence ID" value="ODV77084.1"/>
    <property type="molecule type" value="Genomic_DNA"/>
</dbReference>
<feature type="transmembrane region" description="Helical" evidence="14">
    <location>
        <begin position="229"/>
        <end position="251"/>
    </location>
</feature>
<comment type="caution">
    <text evidence="14">Lacks conserved residue(s) required for the propagation of feature annotation.</text>
</comment>
<keyword evidence="10 14" id="KW-1133">Transmembrane helix</keyword>
<evidence type="ECO:0000256" key="5">
    <source>
        <dbReference type="ARBA" id="ARBA00018512"/>
    </source>
</evidence>
<comment type="function">
    <text evidence="12">Dol-P-Glc:Glc(2)Man(9)GlcNAc(2)-PP-Dol alpha-1,2-glucosyltransferase that operates in the biosynthetic pathway of dolichol-linked oligosaccharides, the glycan precursors employed in protein asparagine (N)-glycosylation. The assembly of dolichol-linked oligosaccharides begins on the cytosolic side of the endoplasmic reticulum membrane and finishes in its lumen. The sequential addition of sugars to dolichol pyrophosphate produces dolichol-linked oligosaccharides containing fourteen sugars, including two GlcNAcs, nine mannoses and three glucoses. Once assembled, the oligosaccharide is transferred from the lipid to nascent proteins by oligosaccharyltransferases. In the lumen of the endoplasmic reticulum, adds the third and last glucose residue from dolichyl phosphate glucose (Dol-P-Glc) onto the lipid-linked oligosaccharide intermediate Glc(2)Man(9)GlcNAc(2)-PP-Dol to produce Glc(3)Man(9)GlcNAc(2)-PP-Dol.</text>
</comment>
<evidence type="ECO:0000313" key="16">
    <source>
        <dbReference type="Proteomes" id="UP000094285"/>
    </source>
</evidence>
<evidence type="ECO:0000256" key="2">
    <source>
        <dbReference type="ARBA" id="ARBA00004922"/>
    </source>
</evidence>
<protein>
    <recommendedName>
        <fullName evidence="5 14">Dol-P-Glc:Glc(2)Man(9)GlcNAc(2)-PP-Dol alpha-1,2-glucosyltransferase</fullName>
        <ecNumber evidence="4 14">2.4.1.256</ecNumber>
    </recommendedName>
</protein>
<dbReference type="AlphaFoldDB" id="A0A1E4SC39"/>
<comment type="catalytic activity">
    <reaction evidence="13">
        <text>an alpha-D-Glc-(1-&gt;3)-alpha-D-Glc-(1-&gt;3)-alpha-D-Man-(1-&gt;2)-alpha-D-Man-(1-&gt;2)-alpha-D-Man-(1-&gt;3)-[alpha-D-Man-(1-&gt;2)-alpha-D-Man-(1-&gt;3)-[alpha-D-Man-(1-&gt;2)-alpha-D-Man-(1-&gt;6)]-alpha-D-Man-(1-&gt;6)]-beta-D-Man-(1-&gt;4)-beta-D-GlcNAc-(1-&gt;4)-alpha-D-GlcNAc-diphospho-di-trans,poly-cis-dolichol + a di-trans,poly-cis-dolichyl beta-D-glucosyl phosphate = a alpha-D-Glc-(1-&gt;2)-alpha-D-Glc-(1-&gt;3)-alpha-D-Glc-(1-&gt;3)-alpha-D-Man-(1-&gt;2)-alpha-D-Man-(1-&gt;2)-alpha-D-Man-(1-&gt;3)-[alpha-D-Man-(1-&gt;2)-alpha-D-Man-(1-&gt;3)-[alpha-D-Man-(1-&gt;2)-alpha-D-Man-(1-&gt;6)]-alpha-D-Man-(1-&gt;6)]-beta-D-Man-(1-&gt;4)-beta-D-GlcNAc-(1-&gt;4)-alpha-D-GlcNAc-diphospho-di-trans,poly-cis-dolichol + a di-trans,poly-cis-dolichyl phosphate + H(+)</text>
        <dbReference type="Rhea" id="RHEA:29543"/>
        <dbReference type="Rhea" id="RHEA-COMP:19498"/>
        <dbReference type="Rhea" id="RHEA-COMP:19502"/>
        <dbReference type="Rhea" id="RHEA-COMP:19512"/>
        <dbReference type="Rhea" id="RHEA-COMP:19522"/>
        <dbReference type="ChEBI" id="CHEBI:15378"/>
        <dbReference type="ChEBI" id="CHEBI:57525"/>
        <dbReference type="ChEBI" id="CHEBI:57683"/>
        <dbReference type="ChEBI" id="CHEBI:132522"/>
        <dbReference type="ChEBI" id="CHEBI:132523"/>
        <dbReference type="EC" id="2.4.1.256"/>
    </reaction>
    <physiologicalReaction direction="left-to-right" evidence="13">
        <dbReference type="Rhea" id="RHEA:29544"/>
    </physiologicalReaction>
</comment>
<evidence type="ECO:0000313" key="15">
    <source>
        <dbReference type="EMBL" id="ODV77084.1"/>
    </source>
</evidence>
<keyword evidence="8 14" id="KW-0812">Transmembrane</keyword>
<evidence type="ECO:0000256" key="9">
    <source>
        <dbReference type="ARBA" id="ARBA00022824"/>
    </source>
</evidence>
<dbReference type="OrthoDB" id="4769at2759"/>
<dbReference type="STRING" id="984487.A0A1E4SC39"/>
<proteinExistence type="inferred from homology"/>
<evidence type="ECO:0000256" key="4">
    <source>
        <dbReference type="ARBA" id="ARBA00011967"/>
    </source>
</evidence>
<comment type="similarity">
    <text evidence="3 14">Belongs to the ALG10 glucosyltransferase family.</text>
</comment>
<feature type="transmembrane region" description="Helical" evidence="14">
    <location>
        <begin position="173"/>
        <end position="197"/>
    </location>
</feature>
<dbReference type="GO" id="GO:0006488">
    <property type="term" value="P:dolichol-linked oligosaccharide biosynthetic process"/>
    <property type="evidence" value="ECO:0007669"/>
    <property type="project" value="UniProtKB-UniRule"/>
</dbReference>
<dbReference type="PANTHER" id="PTHR12989:SF10">
    <property type="entry name" value="DOL-P-GLC:GLC(2)MAN(9)GLCNAC(2)-PP-DOL ALPHA-1,2-GLUCOSYLTRANSFERASE-RELATED"/>
    <property type="match status" value="1"/>
</dbReference>
<evidence type="ECO:0000256" key="12">
    <source>
        <dbReference type="ARBA" id="ARBA00044727"/>
    </source>
</evidence>
<evidence type="ECO:0000256" key="11">
    <source>
        <dbReference type="ARBA" id="ARBA00023136"/>
    </source>
</evidence>
<evidence type="ECO:0000256" key="1">
    <source>
        <dbReference type="ARBA" id="ARBA00004477"/>
    </source>
</evidence>
<gene>
    <name evidence="15" type="ORF">CANTADRAFT_23915</name>
</gene>
<dbReference type="Proteomes" id="UP000094285">
    <property type="component" value="Unassembled WGS sequence"/>
</dbReference>
<keyword evidence="11 14" id="KW-0472">Membrane</keyword>
<feature type="transmembrane region" description="Helical" evidence="14">
    <location>
        <begin position="372"/>
        <end position="391"/>
    </location>
</feature>
<name>A0A1E4SC39_9ASCO</name>
<evidence type="ECO:0000256" key="6">
    <source>
        <dbReference type="ARBA" id="ARBA00022676"/>
    </source>
</evidence>
<feature type="transmembrane region" description="Helical" evidence="14">
    <location>
        <begin position="12"/>
        <end position="30"/>
    </location>
</feature>
<feature type="transmembrane region" description="Helical" evidence="14">
    <location>
        <begin position="263"/>
        <end position="282"/>
    </location>
</feature>
<evidence type="ECO:0000256" key="3">
    <source>
        <dbReference type="ARBA" id="ARBA00010600"/>
    </source>
</evidence>